<dbReference type="RefSeq" id="WP_375525371.1">
    <property type="nucleotide sequence ID" value="NZ_JBHILM010000011.1"/>
</dbReference>
<dbReference type="Gene3D" id="3.10.580.10">
    <property type="entry name" value="CBS-domain"/>
    <property type="match status" value="1"/>
</dbReference>
<gene>
    <name evidence="3" type="ORF">ACE3NQ_11740</name>
</gene>
<protein>
    <submittedName>
        <fullName evidence="3">Nucleotidyltransferase family protein</fullName>
    </submittedName>
</protein>
<dbReference type="InterPro" id="IPR029044">
    <property type="entry name" value="Nucleotide-diphossugar_trans"/>
</dbReference>
<dbReference type="CDD" id="cd06426">
    <property type="entry name" value="NTP_transferase_like_2"/>
    <property type="match status" value="1"/>
</dbReference>
<sequence>MEEGSDKQGPLKKHMLTRRSTIREALETIERTGEEIALIGEEGKLYGIVTDSDVRKGMLKGATMQDPVDRIVNKSYIYAFNDEPKEWVWQRMTELHIRQMPIINRRREIVDLLLMNRRTPSPEMSTIPVLIMAGGLGTRLRPLTDQTPKPMVHVGGKPLLHTLIERLQLEGFREMILSIHYRKEEIQQYFGAGEAYGVHIHYVDEQKRMGTAGAIRLASQLLQQPFLVINGDIMTKLNFRRFMSFHLQQQASLTIASVPYEFRVPYGVIESNEARVKYITEKPLYQFLVSAGMYCVNPGLIHYIPDNEYFDMTQLIEAALANSEPVVHFPIHEYWLDIGRMPDYEKANEDYKLIFEKYDSQRCADDDRG</sequence>
<dbReference type="InterPro" id="IPR000644">
    <property type="entry name" value="CBS_dom"/>
</dbReference>
<dbReference type="SUPFAM" id="SSF54631">
    <property type="entry name" value="CBS-domain pair"/>
    <property type="match status" value="1"/>
</dbReference>
<accession>A0ABV5B7H8</accession>
<dbReference type="PANTHER" id="PTHR22572">
    <property type="entry name" value="SUGAR-1-PHOSPHATE GUANYL TRANSFERASE"/>
    <property type="match status" value="1"/>
</dbReference>
<dbReference type="InterPro" id="IPR005835">
    <property type="entry name" value="NTP_transferase_dom"/>
</dbReference>
<comment type="caution">
    <text evidence="3">The sequence shown here is derived from an EMBL/GenBank/DDBJ whole genome shotgun (WGS) entry which is preliminary data.</text>
</comment>
<dbReference type="Pfam" id="PF00483">
    <property type="entry name" value="NTP_transferase"/>
    <property type="match status" value="1"/>
</dbReference>
<feature type="domain" description="Nucleotidyl transferase" evidence="1">
    <location>
        <begin position="130"/>
        <end position="351"/>
    </location>
</feature>
<evidence type="ECO:0000259" key="2">
    <source>
        <dbReference type="Pfam" id="PF00571"/>
    </source>
</evidence>
<dbReference type="SUPFAM" id="SSF53448">
    <property type="entry name" value="Nucleotide-diphospho-sugar transferases"/>
    <property type="match status" value="1"/>
</dbReference>
<proteinExistence type="predicted"/>
<dbReference type="Gene3D" id="3.90.550.10">
    <property type="entry name" value="Spore Coat Polysaccharide Biosynthesis Protein SpsA, Chain A"/>
    <property type="match status" value="1"/>
</dbReference>
<dbReference type="EMBL" id="JBHILM010000011">
    <property type="protein sequence ID" value="MFB5681585.1"/>
    <property type="molecule type" value="Genomic_DNA"/>
</dbReference>
<dbReference type="InterPro" id="IPR050486">
    <property type="entry name" value="Mannose-1P_guanyltransferase"/>
</dbReference>
<reference evidence="3 4" key="1">
    <citation type="submission" date="2024-09" db="EMBL/GenBank/DDBJ databases">
        <authorList>
            <person name="Ruan L."/>
        </authorList>
    </citation>
    <scope>NUCLEOTIDE SEQUENCE [LARGE SCALE GENOMIC DNA]</scope>
    <source>
        <strain evidence="3 4">D33</strain>
    </source>
</reference>
<dbReference type="Proteomes" id="UP001580407">
    <property type="component" value="Unassembled WGS sequence"/>
</dbReference>
<evidence type="ECO:0000313" key="4">
    <source>
        <dbReference type="Proteomes" id="UP001580407"/>
    </source>
</evidence>
<name>A0ABV5B7H8_9BACL</name>
<evidence type="ECO:0000313" key="3">
    <source>
        <dbReference type="EMBL" id="MFB5681585.1"/>
    </source>
</evidence>
<dbReference type="InterPro" id="IPR046342">
    <property type="entry name" value="CBS_dom_sf"/>
</dbReference>
<keyword evidence="4" id="KW-1185">Reference proteome</keyword>
<evidence type="ECO:0000259" key="1">
    <source>
        <dbReference type="Pfam" id="PF00483"/>
    </source>
</evidence>
<organism evidence="3 4">
    <name type="scientific">Paenibacillus terreus</name>
    <dbReference type="NCBI Taxonomy" id="1387834"/>
    <lineage>
        <taxon>Bacteria</taxon>
        <taxon>Bacillati</taxon>
        <taxon>Bacillota</taxon>
        <taxon>Bacilli</taxon>
        <taxon>Bacillales</taxon>
        <taxon>Paenibacillaceae</taxon>
        <taxon>Paenibacillus</taxon>
    </lineage>
</organism>
<dbReference type="Pfam" id="PF00571">
    <property type="entry name" value="CBS"/>
    <property type="match status" value="1"/>
</dbReference>
<feature type="domain" description="CBS" evidence="2">
    <location>
        <begin position="19"/>
        <end position="58"/>
    </location>
</feature>